<feature type="region of interest" description="Disordered" evidence="1">
    <location>
        <begin position="27"/>
        <end position="131"/>
    </location>
</feature>
<dbReference type="OrthoDB" id="3972972at2759"/>
<feature type="compositionally biased region" description="Low complexity" evidence="1">
    <location>
        <begin position="74"/>
        <end position="83"/>
    </location>
</feature>
<comment type="caution">
    <text evidence="2">The sequence shown here is derived from an EMBL/GenBank/DDBJ whole genome shotgun (WGS) entry which is preliminary data.</text>
</comment>
<evidence type="ECO:0000313" key="3">
    <source>
        <dbReference type="Proteomes" id="UP000092321"/>
    </source>
</evidence>
<feature type="compositionally biased region" description="Polar residues" evidence="1">
    <location>
        <begin position="27"/>
        <end position="42"/>
    </location>
</feature>
<sequence>KTDKTNGVGKSPAQDAYLKLTTAENTRLNSQLQDSNQRQSKIVRSPSKRMSLRVQPPAPASKKGGSSMTQRMKPSPVVSSSSSNGQYNYVHRKPTKPNMNITLEAPELTPLEKKSSFEKERSSTRLGFGNMSMREEHDHINLHEDHHHHHTNGSNGDEFMHNFKSRFVDSDDEFDLPPQPVLTPSKAKYVPTMRNGDGKMAKQKILKKVGTDEEPEKKKKTFGGKLKKLFGKKKQ</sequence>
<feature type="non-terminal residue" evidence="2">
    <location>
        <position position="1"/>
    </location>
</feature>
<feature type="compositionally biased region" description="Basic residues" evidence="1">
    <location>
        <begin position="218"/>
        <end position="235"/>
    </location>
</feature>
<dbReference type="AlphaFoldDB" id="A0A1B7SRM5"/>
<name>A0A1B7SRM5_9ASCO</name>
<feature type="region of interest" description="Disordered" evidence="1">
    <location>
        <begin position="170"/>
        <end position="235"/>
    </location>
</feature>
<proteinExistence type="predicted"/>
<protein>
    <submittedName>
        <fullName evidence="2">Uncharacterized protein</fullName>
    </submittedName>
</protein>
<accession>A0A1B7SRM5</accession>
<evidence type="ECO:0000313" key="2">
    <source>
        <dbReference type="EMBL" id="OBA19120.1"/>
    </source>
</evidence>
<feature type="compositionally biased region" description="Basic and acidic residues" evidence="1">
    <location>
        <begin position="110"/>
        <end position="123"/>
    </location>
</feature>
<dbReference type="Proteomes" id="UP000092321">
    <property type="component" value="Unassembled WGS sequence"/>
</dbReference>
<organism evidence="2 3">
    <name type="scientific">Hanseniaspora valbyensis NRRL Y-1626</name>
    <dbReference type="NCBI Taxonomy" id="766949"/>
    <lineage>
        <taxon>Eukaryota</taxon>
        <taxon>Fungi</taxon>
        <taxon>Dikarya</taxon>
        <taxon>Ascomycota</taxon>
        <taxon>Saccharomycotina</taxon>
        <taxon>Saccharomycetes</taxon>
        <taxon>Saccharomycodales</taxon>
        <taxon>Saccharomycodaceae</taxon>
        <taxon>Hanseniaspora</taxon>
    </lineage>
</organism>
<keyword evidence="3" id="KW-1185">Reference proteome</keyword>
<gene>
    <name evidence="2" type="ORF">HANVADRAFT_4659</name>
</gene>
<reference evidence="3" key="1">
    <citation type="journal article" date="2016" name="Proc. Natl. Acad. Sci. U.S.A.">
        <title>Comparative genomics of biotechnologically important yeasts.</title>
        <authorList>
            <person name="Riley R."/>
            <person name="Haridas S."/>
            <person name="Wolfe K.H."/>
            <person name="Lopes M.R."/>
            <person name="Hittinger C.T."/>
            <person name="Goeker M."/>
            <person name="Salamov A.A."/>
            <person name="Wisecaver J.H."/>
            <person name="Long T.M."/>
            <person name="Calvey C.H."/>
            <person name="Aerts A.L."/>
            <person name="Barry K.W."/>
            <person name="Choi C."/>
            <person name="Clum A."/>
            <person name="Coughlan A.Y."/>
            <person name="Deshpande S."/>
            <person name="Douglass A.P."/>
            <person name="Hanson S.J."/>
            <person name="Klenk H.-P."/>
            <person name="LaButti K.M."/>
            <person name="Lapidus A."/>
            <person name="Lindquist E.A."/>
            <person name="Lipzen A.M."/>
            <person name="Meier-Kolthoff J.P."/>
            <person name="Ohm R.A."/>
            <person name="Otillar R.P."/>
            <person name="Pangilinan J.L."/>
            <person name="Peng Y."/>
            <person name="Rokas A."/>
            <person name="Rosa C.A."/>
            <person name="Scheuner C."/>
            <person name="Sibirny A.A."/>
            <person name="Slot J.C."/>
            <person name="Stielow J.B."/>
            <person name="Sun H."/>
            <person name="Kurtzman C.P."/>
            <person name="Blackwell M."/>
            <person name="Grigoriev I.V."/>
            <person name="Jeffries T.W."/>
        </authorList>
    </citation>
    <scope>NUCLEOTIDE SEQUENCE [LARGE SCALE GENOMIC DNA]</scope>
    <source>
        <strain evidence="3">NRRL Y-1626</strain>
    </source>
</reference>
<dbReference type="EMBL" id="LXPE01000604">
    <property type="protein sequence ID" value="OBA19120.1"/>
    <property type="molecule type" value="Genomic_DNA"/>
</dbReference>
<evidence type="ECO:0000256" key="1">
    <source>
        <dbReference type="SAM" id="MobiDB-lite"/>
    </source>
</evidence>